<keyword evidence="1" id="KW-0812">Transmembrane</keyword>
<dbReference type="InterPro" id="IPR007163">
    <property type="entry name" value="VCA0040-like"/>
</dbReference>
<feature type="transmembrane region" description="Helical" evidence="1">
    <location>
        <begin position="113"/>
        <end position="130"/>
    </location>
</feature>
<sequence>MKWKNIYRGFLMGTSDIIPGVSAGTIAVLLGIYNSLLAAINGFFSKEWKKHLGFLIPLGVGVISAILLLSHLLESLLENYQEPTHLFFLGLILGILPFLVFQADVKNNFTSRHYILLIVAAIAIASMVFLDQNTSQWQVIGMKEIVLLFLSGWVASMAMLLPGISGSFILLIFGVYATVLGGVNDLNLIILIPVALGVMLGFISMSKLLNYLMSAHTSIMYALIIGMVTGSLAVVYKGFSSNILLCLLTFTLGFIIAILLGNLEYKK</sequence>
<accession>A0ABY9K039</accession>
<protein>
    <submittedName>
        <fullName evidence="2">DUF368 domain-containing protein</fullName>
    </submittedName>
</protein>
<evidence type="ECO:0000313" key="3">
    <source>
        <dbReference type="Proteomes" id="UP001197974"/>
    </source>
</evidence>
<dbReference type="PANTHER" id="PTHR37308:SF1">
    <property type="entry name" value="POLYPRENYL-PHOSPHATE TRANSPORTER"/>
    <property type="match status" value="1"/>
</dbReference>
<evidence type="ECO:0000256" key="1">
    <source>
        <dbReference type="SAM" id="Phobius"/>
    </source>
</evidence>
<keyword evidence="1" id="KW-0472">Membrane</keyword>
<proteinExistence type="predicted"/>
<keyword evidence="1" id="KW-1133">Transmembrane helix</keyword>
<dbReference type="Pfam" id="PF04018">
    <property type="entry name" value="VCA0040-like"/>
    <property type="match status" value="1"/>
</dbReference>
<dbReference type="RefSeq" id="WP_226539181.1">
    <property type="nucleotide sequence ID" value="NZ_CP129013.1"/>
</dbReference>
<feature type="transmembrane region" description="Helical" evidence="1">
    <location>
        <begin position="20"/>
        <end position="40"/>
    </location>
</feature>
<dbReference type="EMBL" id="CP129013">
    <property type="protein sequence ID" value="WLR44177.1"/>
    <property type="molecule type" value="Genomic_DNA"/>
</dbReference>
<gene>
    <name evidence="2" type="ORF">LC087_08920</name>
</gene>
<dbReference type="Proteomes" id="UP001197974">
    <property type="component" value="Chromosome"/>
</dbReference>
<feature type="transmembrane region" description="Helical" evidence="1">
    <location>
        <begin position="85"/>
        <end position="101"/>
    </location>
</feature>
<name>A0ABY9K039_9BACI</name>
<feature type="transmembrane region" description="Helical" evidence="1">
    <location>
        <begin position="218"/>
        <end position="236"/>
    </location>
</feature>
<feature type="transmembrane region" description="Helical" evidence="1">
    <location>
        <begin position="188"/>
        <end position="206"/>
    </location>
</feature>
<evidence type="ECO:0000313" key="2">
    <source>
        <dbReference type="EMBL" id="WLR44177.1"/>
    </source>
</evidence>
<organism evidence="2 3">
    <name type="scientific">Bacillus carboniphilus</name>
    <dbReference type="NCBI Taxonomy" id="86663"/>
    <lineage>
        <taxon>Bacteria</taxon>
        <taxon>Bacillati</taxon>
        <taxon>Bacillota</taxon>
        <taxon>Bacilli</taxon>
        <taxon>Bacillales</taxon>
        <taxon>Bacillaceae</taxon>
        <taxon>Bacillus</taxon>
    </lineage>
</organism>
<feature type="transmembrane region" description="Helical" evidence="1">
    <location>
        <begin position="52"/>
        <end position="73"/>
    </location>
</feature>
<keyword evidence="3" id="KW-1185">Reference proteome</keyword>
<feature type="transmembrane region" description="Helical" evidence="1">
    <location>
        <begin position="243"/>
        <end position="263"/>
    </location>
</feature>
<dbReference type="PANTHER" id="PTHR37308">
    <property type="entry name" value="INTEGRAL MEMBRANE PROTEIN"/>
    <property type="match status" value="1"/>
</dbReference>
<feature type="transmembrane region" description="Helical" evidence="1">
    <location>
        <begin position="150"/>
        <end position="176"/>
    </location>
</feature>
<reference evidence="2 3" key="1">
    <citation type="submission" date="2023-06" db="EMBL/GenBank/DDBJ databases">
        <title>Five Gram-positive bacteria isolated from mangrove sediments in Shenzhen, Guangdong, China.</title>
        <authorList>
            <person name="Yu S."/>
            <person name="Zheng W."/>
            <person name="Huang Y."/>
        </authorList>
    </citation>
    <scope>NUCLEOTIDE SEQUENCE [LARGE SCALE GENOMIC DNA]</scope>
    <source>
        <strain evidence="2 3">SaN35-3</strain>
    </source>
</reference>